<dbReference type="PANTHER" id="PTHR10066">
    <property type="entry name" value="BETA-GLUCURONIDASE"/>
    <property type="match status" value="1"/>
</dbReference>
<evidence type="ECO:0000256" key="1">
    <source>
        <dbReference type="ARBA" id="ARBA00007401"/>
    </source>
</evidence>
<accession>A0A174F421</accession>
<reference evidence="3 4" key="1">
    <citation type="submission" date="2015-09" db="EMBL/GenBank/DDBJ databases">
        <authorList>
            <consortium name="Pathogen Informatics"/>
        </authorList>
    </citation>
    <scope>NUCLEOTIDE SEQUENCE [LARGE SCALE GENOMIC DNA]</scope>
    <source>
        <strain evidence="3 4">2789STDY5608849</strain>
    </source>
</reference>
<evidence type="ECO:0000313" key="3">
    <source>
        <dbReference type="EMBL" id="CUO44431.1"/>
    </source>
</evidence>
<comment type="similarity">
    <text evidence="1">Belongs to the glycosyl hydrolase 2 family.</text>
</comment>
<dbReference type="GO" id="GO:0030246">
    <property type="term" value="F:carbohydrate binding"/>
    <property type="evidence" value="ECO:0007669"/>
    <property type="project" value="TreeGrafter"/>
</dbReference>
<evidence type="ECO:0000313" key="4">
    <source>
        <dbReference type="Proteomes" id="UP000095706"/>
    </source>
</evidence>
<dbReference type="GO" id="GO:0004566">
    <property type="term" value="F:beta-glucuronidase activity"/>
    <property type="evidence" value="ECO:0007669"/>
    <property type="project" value="UniProtKB-EC"/>
</dbReference>
<feature type="domain" description="Glycoside hydrolase family 2 catalytic" evidence="2">
    <location>
        <begin position="20"/>
        <end position="58"/>
    </location>
</feature>
<dbReference type="GO" id="GO:0005975">
    <property type="term" value="P:carbohydrate metabolic process"/>
    <property type="evidence" value="ECO:0007669"/>
    <property type="project" value="InterPro"/>
</dbReference>
<dbReference type="AlphaFoldDB" id="A0A174F421"/>
<dbReference type="Proteomes" id="UP000095706">
    <property type="component" value="Unassembled WGS sequence"/>
</dbReference>
<name>A0A174F421_9FIRM</name>
<keyword evidence="3" id="KW-0326">Glycosidase</keyword>
<organism evidence="3 4">
    <name type="scientific">Fusicatenibacter saccharivorans</name>
    <dbReference type="NCBI Taxonomy" id="1150298"/>
    <lineage>
        <taxon>Bacteria</taxon>
        <taxon>Bacillati</taxon>
        <taxon>Bacillota</taxon>
        <taxon>Clostridia</taxon>
        <taxon>Lachnospirales</taxon>
        <taxon>Lachnospiraceae</taxon>
        <taxon>Fusicatenibacter</taxon>
    </lineage>
</organism>
<dbReference type="Pfam" id="PF02836">
    <property type="entry name" value="Glyco_hydro_2_C"/>
    <property type="match status" value="1"/>
</dbReference>
<dbReference type="InterPro" id="IPR006103">
    <property type="entry name" value="Glyco_hydro_2_cat"/>
</dbReference>
<gene>
    <name evidence="3" type="primary">uidA_3</name>
    <name evidence="3" type="ORF">ERS852406_01980</name>
</gene>
<dbReference type="PANTHER" id="PTHR10066:SF67">
    <property type="entry name" value="BETA-GLUCURONIDASE"/>
    <property type="match status" value="1"/>
</dbReference>
<dbReference type="EC" id="3.2.1.31" evidence="3"/>
<keyword evidence="3" id="KW-0378">Hydrolase</keyword>
<dbReference type="EMBL" id="CYYV01000009">
    <property type="protein sequence ID" value="CUO44431.1"/>
    <property type="molecule type" value="Genomic_DNA"/>
</dbReference>
<dbReference type="GO" id="GO:0019391">
    <property type="term" value="P:glucuronoside catabolic process"/>
    <property type="evidence" value="ECO:0007669"/>
    <property type="project" value="TreeGrafter"/>
</dbReference>
<evidence type="ECO:0000259" key="2">
    <source>
        <dbReference type="Pfam" id="PF02836"/>
    </source>
</evidence>
<dbReference type="Gene3D" id="3.20.20.80">
    <property type="entry name" value="Glycosidases"/>
    <property type="match status" value="1"/>
</dbReference>
<proteinExistence type="inferred from homology"/>
<sequence length="65" mass="7826">MLYPSMTSSRFVSDLSGIWDFATSQSLLRVQGNKKGIFTRDRKPKLEAHYFRERWHQIPDFEYKK</sequence>
<protein>
    <submittedName>
        <fullName evidence="3">Beta-glucuronidase</fullName>
        <ecNumber evidence="3">3.2.1.31</ecNumber>
    </submittedName>
</protein>